<name>A0A3G6JEV8_LACDL</name>
<evidence type="ECO:0000313" key="7">
    <source>
        <dbReference type="EMBL" id="AZA15518.1"/>
    </source>
</evidence>
<proteinExistence type="inferred from homology"/>
<feature type="domain" description="RNA polymerase sigma-70 region 2" evidence="6">
    <location>
        <begin position="31"/>
        <end position="87"/>
    </location>
</feature>
<gene>
    <name evidence="7" type="ORF">DQL93_01905</name>
</gene>
<dbReference type="NCBIfam" id="TIGR02937">
    <property type="entry name" value="sigma70-ECF"/>
    <property type="match status" value="1"/>
</dbReference>
<protein>
    <submittedName>
        <fullName evidence="7">RNA polymerase sigma factor</fullName>
    </submittedName>
</protein>
<dbReference type="InterPro" id="IPR013325">
    <property type="entry name" value="RNA_pol_sigma_r2"/>
</dbReference>
<evidence type="ECO:0000256" key="4">
    <source>
        <dbReference type="ARBA" id="ARBA00023125"/>
    </source>
</evidence>
<keyword evidence="5" id="KW-0804">Transcription</keyword>
<dbReference type="AlphaFoldDB" id="A0A3G6JEV8"/>
<dbReference type="InterPro" id="IPR013324">
    <property type="entry name" value="RNA_pol_sigma_r3/r4-like"/>
</dbReference>
<dbReference type="GO" id="GO:0003677">
    <property type="term" value="F:DNA binding"/>
    <property type="evidence" value="ECO:0007669"/>
    <property type="project" value="UniProtKB-KW"/>
</dbReference>
<dbReference type="Gene3D" id="1.10.1740.10">
    <property type="match status" value="1"/>
</dbReference>
<keyword evidence="3" id="KW-0731">Sigma factor</keyword>
<sequence length="187" mass="21144">MRETEIIGQFFARDEAALTSVQSEYGAYCSTIARNILWDKEDVEECLNDTWLKAWNTIPPKRPQSLLAYLGRVTRNGALNMVRDQNRQKRAGDQYTTSLDEIGELSGAVQGLAELEGIESSALTEIINDFLAGLPKEKRIIFVQRYFYMDAISDIAAANGMTVSAVKVSLLRMRRKLGKKLQEEKYI</sequence>
<evidence type="ECO:0000256" key="2">
    <source>
        <dbReference type="ARBA" id="ARBA00023015"/>
    </source>
</evidence>
<dbReference type="PANTHER" id="PTHR43133">
    <property type="entry name" value="RNA POLYMERASE ECF-TYPE SIGMA FACTO"/>
    <property type="match status" value="1"/>
</dbReference>
<dbReference type="InterPro" id="IPR039425">
    <property type="entry name" value="RNA_pol_sigma-70-like"/>
</dbReference>
<dbReference type="PANTHER" id="PTHR43133:SF8">
    <property type="entry name" value="RNA POLYMERASE SIGMA FACTOR HI_1459-RELATED"/>
    <property type="match status" value="1"/>
</dbReference>
<dbReference type="RefSeq" id="WP_138490681.1">
    <property type="nucleotide sequence ID" value="NZ_CP046131.1"/>
</dbReference>
<evidence type="ECO:0000256" key="3">
    <source>
        <dbReference type="ARBA" id="ARBA00023082"/>
    </source>
</evidence>
<dbReference type="Gene3D" id="1.10.10.10">
    <property type="entry name" value="Winged helix-like DNA-binding domain superfamily/Winged helix DNA-binding domain"/>
    <property type="match status" value="1"/>
</dbReference>
<accession>A0A3G6JEV8</accession>
<dbReference type="GO" id="GO:0006352">
    <property type="term" value="P:DNA-templated transcription initiation"/>
    <property type="evidence" value="ECO:0007669"/>
    <property type="project" value="InterPro"/>
</dbReference>
<dbReference type="GO" id="GO:0016987">
    <property type="term" value="F:sigma factor activity"/>
    <property type="evidence" value="ECO:0007669"/>
    <property type="project" value="UniProtKB-KW"/>
</dbReference>
<evidence type="ECO:0000256" key="1">
    <source>
        <dbReference type="ARBA" id="ARBA00010641"/>
    </source>
</evidence>
<keyword evidence="4" id="KW-0238">DNA-binding</keyword>
<dbReference type="EMBL" id="CP031023">
    <property type="protein sequence ID" value="AZA15518.1"/>
    <property type="molecule type" value="Genomic_DNA"/>
</dbReference>
<comment type="similarity">
    <text evidence="1">Belongs to the sigma-70 factor family. ECF subfamily.</text>
</comment>
<dbReference type="InterPro" id="IPR036388">
    <property type="entry name" value="WH-like_DNA-bd_sf"/>
</dbReference>
<dbReference type="SUPFAM" id="SSF88946">
    <property type="entry name" value="Sigma2 domain of RNA polymerase sigma factors"/>
    <property type="match status" value="1"/>
</dbReference>
<organism evidence="7">
    <name type="scientific">Lactobacillus delbrueckii subsp. lactis</name>
    <dbReference type="NCBI Taxonomy" id="29397"/>
    <lineage>
        <taxon>Bacteria</taxon>
        <taxon>Bacillati</taxon>
        <taxon>Bacillota</taxon>
        <taxon>Bacilli</taxon>
        <taxon>Lactobacillales</taxon>
        <taxon>Lactobacillaceae</taxon>
        <taxon>Lactobacillus</taxon>
    </lineage>
</organism>
<evidence type="ECO:0000256" key="5">
    <source>
        <dbReference type="ARBA" id="ARBA00023163"/>
    </source>
</evidence>
<dbReference type="InterPro" id="IPR014284">
    <property type="entry name" value="RNA_pol_sigma-70_dom"/>
</dbReference>
<dbReference type="InterPro" id="IPR007627">
    <property type="entry name" value="RNA_pol_sigma70_r2"/>
</dbReference>
<dbReference type="Pfam" id="PF04542">
    <property type="entry name" value="Sigma70_r2"/>
    <property type="match status" value="1"/>
</dbReference>
<keyword evidence="2" id="KW-0805">Transcription regulation</keyword>
<dbReference type="SUPFAM" id="SSF88659">
    <property type="entry name" value="Sigma3 and sigma4 domains of RNA polymerase sigma factors"/>
    <property type="match status" value="1"/>
</dbReference>
<evidence type="ECO:0000259" key="6">
    <source>
        <dbReference type="Pfam" id="PF04542"/>
    </source>
</evidence>
<reference evidence="7" key="1">
    <citation type="submission" date="2018-07" db="EMBL/GenBank/DDBJ databases">
        <authorList>
            <person name="Somerville V."/>
        </authorList>
    </citation>
    <scope>NUCLEOTIDE SEQUENCE</scope>
    <source>
        <strain evidence="7">NWC_2_2</strain>
    </source>
</reference>